<name>A0AAD2CW46_9STRA</name>
<feature type="compositionally biased region" description="Polar residues" evidence="1">
    <location>
        <begin position="1"/>
        <end position="15"/>
    </location>
</feature>
<evidence type="ECO:0000313" key="2">
    <source>
        <dbReference type="EMBL" id="CAJ1938788.1"/>
    </source>
</evidence>
<gene>
    <name evidence="2" type="ORF">CYCCA115_LOCUS6278</name>
</gene>
<comment type="caution">
    <text evidence="2">The sequence shown here is derived from an EMBL/GenBank/DDBJ whole genome shotgun (WGS) entry which is preliminary data.</text>
</comment>
<evidence type="ECO:0000313" key="3">
    <source>
        <dbReference type="Proteomes" id="UP001295423"/>
    </source>
</evidence>
<dbReference type="EMBL" id="CAKOGP040000768">
    <property type="protein sequence ID" value="CAJ1938788.1"/>
    <property type="molecule type" value="Genomic_DNA"/>
</dbReference>
<feature type="region of interest" description="Disordered" evidence="1">
    <location>
        <begin position="1"/>
        <end position="36"/>
    </location>
</feature>
<evidence type="ECO:0000256" key="1">
    <source>
        <dbReference type="SAM" id="MobiDB-lite"/>
    </source>
</evidence>
<dbReference type="Proteomes" id="UP001295423">
    <property type="component" value="Unassembled WGS sequence"/>
</dbReference>
<accession>A0AAD2CW46</accession>
<sequence>MTAAQTSTAGTSKGNDQPRHGAANNAGRNDNKKRKEIFKGDIEEMGGAVLQFPHKRNRGSAAQYERFYMALKDYIGREVSVGAAKLWAKTYLKEMDPSWEPPVPI</sequence>
<organism evidence="2 3">
    <name type="scientific">Cylindrotheca closterium</name>
    <dbReference type="NCBI Taxonomy" id="2856"/>
    <lineage>
        <taxon>Eukaryota</taxon>
        <taxon>Sar</taxon>
        <taxon>Stramenopiles</taxon>
        <taxon>Ochrophyta</taxon>
        <taxon>Bacillariophyta</taxon>
        <taxon>Bacillariophyceae</taxon>
        <taxon>Bacillariophycidae</taxon>
        <taxon>Bacillariales</taxon>
        <taxon>Bacillariaceae</taxon>
        <taxon>Cylindrotheca</taxon>
    </lineage>
</organism>
<protein>
    <submittedName>
        <fullName evidence="2">Uncharacterized protein</fullName>
    </submittedName>
</protein>
<keyword evidence="3" id="KW-1185">Reference proteome</keyword>
<proteinExistence type="predicted"/>
<reference evidence="2" key="1">
    <citation type="submission" date="2023-08" db="EMBL/GenBank/DDBJ databases">
        <authorList>
            <person name="Audoor S."/>
            <person name="Bilcke G."/>
        </authorList>
    </citation>
    <scope>NUCLEOTIDE SEQUENCE</scope>
</reference>
<dbReference type="AlphaFoldDB" id="A0AAD2CW46"/>